<feature type="region of interest" description="Disordered" evidence="1">
    <location>
        <begin position="27"/>
        <end position="52"/>
    </location>
</feature>
<organism evidence="2 3">
    <name type="scientific">Crucibulum laeve</name>
    <dbReference type="NCBI Taxonomy" id="68775"/>
    <lineage>
        <taxon>Eukaryota</taxon>
        <taxon>Fungi</taxon>
        <taxon>Dikarya</taxon>
        <taxon>Basidiomycota</taxon>
        <taxon>Agaricomycotina</taxon>
        <taxon>Agaricomycetes</taxon>
        <taxon>Agaricomycetidae</taxon>
        <taxon>Agaricales</taxon>
        <taxon>Agaricineae</taxon>
        <taxon>Nidulariaceae</taxon>
        <taxon>Crucibulum</taxon>
    </lineage>
</organism>
<evidence type="ECO:0000313" key="3">
    <source>
        <dbReference type="Proteomes" id="UP000308652"/>
    </source>
</evidence>
<feature type="compositionally biased region" description="Low complexity" evidence="1">
    <location>
        <begin position="58"/>
        <end position="75"/>
    </location>
</feature>
<protein>
    <submittedName>
        <fullName evidence="2">Uncharacterized protein</fullName>
    </submittedName>
</protein>
<dbReference type="Proteomes" id="UP000308652">
    <property type="component" value="Unassembled WGS sequence"/>
</dbReference>
<proteinExistence type="predicted"/>
<dbReference type="AlphaFoldDB" id="A0A5C3M3S0"/>
<dbReference type="OrthoDB" id="2945238at2759"/>
<reference evidence="2 3" key="1">
    <citation type="journal article" date="2019" name="Nat. Ecol. Evol.">
        <title>Megaphylogeny resolves global patterns of mushroom evolution.</title>
        <authorList>
            <person name="Varga T."/>
            <person name="Krizsan K."/>
            <person name="Foldi C."/>
            <person name="Dima B."/>
            <person name="Sanchez-Garcia M."/>
            <person name="Sanchez-Ramirez S."/>
            <person name="Szollosi G.J."/>
            <person name="Szarkandi J.G."/>
            <person name="Papp V."/>
            <person name="Albert L."/>
            <person name="Andreopoulos W."/>
            <person name="Angelini C."/>
            <person name="Antonin V."/>
            <person name="Barry K.W."/>
            <person name="Bougher N.L."/>
            <person name="Buchanan P."/>
            <person name="Buyck B."/>
            <person name="Bense V."/>
            <person name="Catcheside P."/>
            <person name="Chovatia M."/>
            <person name="Cooper J."/>
            <person name="Damon W."/>
            <person name="Desjardin D."/>
            <person name="Finy P."/>
            <person name="Geml J."/>
            <person name="Haridas S."/>
            <person name="Hughes K."/>
            <person name="Justo A."/>
            <person name="Karasinski D."/>
            <person name="Kautmanova I."/>
            <person name="Kiss B."/>
            <person name="Kocsube S."/>
            <person name="Kotiranta H."/>
            <person name="LaButti K.M."/>
            <person name="Lechner B.E."/>
            <person name="Liimatainen K."/>
            <person name="Lipzen A."/>
            <person name="Lukacs Z."/>
            <person name="Mihaltcheva S."/>
            <person name="Morgado L.N."/>
            <person name="Niskanen T."/>
            <person name="Noordeloos M.E."/>
            <person name="Ohm R.A."/>
            <person name="Ortiz-Santana B."/>
            <person name="Ovrebo C."/>
            <person name="Racz N."/>
            <person name="Riley R."/>
            <person name="Savchenko A."/>
            <person name="Shiryaev A."/>
            <person name="Soop K."/>
            <person name="Spirin V."/>
            <person name="Szebenyi C."/>
            <person name="Tomsovsky M."/>
            <person name="Tulloss R.E."/>
            <person name="Uehling J."/>
            <person name="Grigoriev I.V."/>
            <person name="Vagvolgyi C."/>
            <person name="Papp T."/>
            <person name="Martin F.M."/>
            <person name="Miettinen O."/>
            <person name="Hibbett D.S."/>
            <person name="Nagy L.G."/>
        </authorList>
    </citation>
    <scope>NUCLEOTIDE SEQUENCE [LARGE SCALE GENOMIC DNA]</scope>
    <source>
        <strain evidence="2 3">CBS 166.37</strain>
    </source>
</reference>
<gene>
    <name evidence="2" type="ORF">BDQ12DRAFT_682867</name>
</gene>
<dbReference type="EMBL" id="ML213601">
    <property type="protein sequence ID" value="TFK39016.1"/>
    <property type="molecule type" value="Genomic_DNA"/>
</dbReference>
<evidence type="ECO:0000313" key="2">
    <source>
        <dbReference type="EMBL" id="TFK39016.1"/>
    </source>
</evidence>
<evidence type="ECO:0000256" key="1">
    <source>
        <dbReference type="SAM" id="MobiDB-lite"/>
    </source>
</evidence>
<sequence length="352" mass="39168">MPATTRIGITHQPRGAKLTGLKRTIDTCGTSHSSDTDLFETPPRKRFRRDDSESIATISSASSYGSSSTAASSSSLTPHTGQVAFNLSASLRRCVSDPSDVVAIRDFQSMPKGDRTSLYAVQSLLEEVQLQVKQKGDKRKERMLETELYAEWLQESEFVLDAIENMLNAKLPGTRKRVPGLGRITFSILYHLMDEFISAIDAHHDGWSYRASPTKSPTTPVKSPSSIFIPDSPYPPTLTLIEECNDPSTDARSELAVQQAEELLQRYDAIFVVAVKRYKAETGRNRKLAATIGRREYTLARALCLLCEQTGYGSEDDDMGDTLLQYSREAMRDWKAQYAANDEGDSDSDCFH</sequence>
<name>A0A5C3M3S0_9AGAR</name>
<keyword evidence="3" id="KW-1185">Reference proteome</keyword>
<feature type="region of interest" description="Disordered" evidence="1">
    <location>
        <begin position="58"/>
        <end position="77"/>
    </location>
</feature>
<accession>A0A5C3M3S0</accession>